<feature type="compositionally biased region" description="Acidic residues" evidence="1">
    <location>
        <begin position="181"/>
        <end position="195"/>
    </location>
</feature>
<gene>
    <name evidence="2" type="ORF">JM946_18780</name>
</gene>
<evidence type="ECO:0000313" key="2">
    <source>
        <dbReference type="EMBL" id="MBM0106783.1"/>
    </source>
</evidence>
<dbReference type="Proteomes" id="UP000661077">
    <property type="component" value="Unassembled WGS sequence"/>
</dbReference>
<evidence type="ECO:0000256" key="1">
    <source>
        <dbReference type="SAM" id="MobiDB-lite"/>
    </source>
</evidence>
<dbReference type="Gene3D" id="1.20.1260.10">
    <property type="match status" value="1"/>
</dbReference>
<sequence length="214" mass="23932">MATKKKSRARAKTRSRPKQLSPGATELLTLELQEIHSAENQLMRIAPRFIKAAQSPQLQQYLDRRMETGMQLIEDIEQAFEELEQGPSRKKNVAAEGLLNDVRQHIQEIAPGSARDAVLIAGVQKLEHYCIAAWGTSRALAAALGIRSVTESMTRALDEGRDLDQQLTQLAEESILPNLLADEDADEAIEEEDEVQQTPKRSRRSSSSERRAPH</sequence>
<dbReference type="SUPFAM" id="SSF47240">
    <property type="entry name" value="Ferritin-like"/>
    <property type="match status" value="1"/>
</dbReference>
<name>A0ABS1X0P7_9GAMM</name>
<feature type="region of interest" description="Disordered" evidence="1">
    <location>
        <begin position="178"/>
        <end position="214"/>
    </location>
</feature>
<feature type="region of interest" description="Disordered" evidence="1">
    <location>
        <begin position="1"/>
        <end position="23"/>
    </location>
</feature>
<comment type="caution">
    <text evidence="2">The sequence shown here is derived from an EMBL/GenBank/DDBJ whole genome shotgun (WGS) entry which is preliminary data.</text>
</comment>
<protein>
    <submittedName>
        <fullName evidence="2">DUF892 family protein</fullName>
    </submittedName>
</protein>
<dbReference type="RefSeq" id="WP_203168898.1">
    <property type="nucleotide sequence ID" value="NZ_JAEVLS010000004.1"/>
</dbReference>
<keyword evidence="3" id="KW-1185">Reference proteome</keyword>
<dbReference type="PANTHER" id="PTHR30565:SF9">
    <property type="entry name" value="PROTEIN YCIF"/>
    <property type="match status" value="1"/>
</dbReference>
<dbReference type="InterPro" id="IPR047114">
    <property type="entry name" value="YciF"/>
</dbReference>
<dbReference type="InterPro" id="IPR009078">
    <property type="entry name" value="Ferritin-like_SF"/>
</dbReference>
<dbReference type="Pfam" id="PF05974">
    <property type="entry name" value="DUF892"/>
    <property type="match status" value="1"/>
</dbReference>
<reference evidence="2 3" key="1">
    <citation type="journal article" date="2021" name="Int. J. Syst. Evol. Microbiol.">
        <title>Steroidobacter gossypii sp. nov., isolated from soil of cotton cropping field.</title>
        <authorList>
            <person name="Huang R."/>
            <person name="Yang S."/>
            <person name="Zhen C."/>
            <person name="Liu W."/>
        </authorList>
    </citation>
    <scope>NUCLEOTIDE SEQUENCE [LARGE SCALE GENOMIC DNA]</scope>
    <source>
        <strain evidence="2 3">S1-65</strain>
    </source>
</reference>
<organism evidence="2 3">
    <name type="scientific">Steroidobacter gossypii</name>
    <dbReference type="NCBI Taxonomy" id="2805490"/>
    <lineage>
        <taxon>Bacteria</taxon>
        <taxon>Pseudomonadati</taxon>
        <taxon>Pseudomonadota</taxon>
        <taxon>Gammaproteobacteria</taxon>
        <taxon>Steroidobacterales</taxon>
        <taxon>Steroidobacteraceae</taxon>
        <taxon>Steroidobacter</taxon>
    </lineage>
</organism>
<evidence type="ECO:0000313" key="3">
    <source>
        <dbReference type="Proteomes" id="UP000661077"/>
    </source>
</evidence>
<feature type="compositionally biased region" description="Basic residues" evidence="1">
    <location>
        <begin position="1"/>
        <end position="17"/>
    </location>
</feature>
<accession>A0ABS1X0P7</accession>
<dbReference type="PANTHER" id="PTHR30565">
    <property type="entry name" value="PROTEIN YCIF"/>
    <property type="match status" value="1"/>
</dbReference>
<dbReference type="InterPro" id="IPR012347">
    <property type="entry name" value="Ferritin-like"/>
</dbReference>
<dbReference type="EMBL" id="JAEVLS010000004">
    <property type="protein sequence ID" value="MBM0106783.1"/>
    <property type="molecule type" value="Genomic_DNA"/>
</dbReference>
<dbReference type="InterPro" id="IPR010287">
    <property type="entry name" value="DUF892_YciF-like"/>
</dbReference>
<proteinExistence type="predicted"/>